<dbReference type="Pfam" id="PF00782">
    <property type="entry name" value="DSPc"/>
    <property type="match status" value="1"/>
</dbReference>
<dbReference type="InterPro" id="IPR000340">
    <property type="entry name" value="Dual-sp_phosphatase_cat-dom"/>
</dbReference>
<dbReference type="Proteomes" id="UP001149090">
    <property type="component" value="Unassembled WGS sequence"/>
</dbReference>
<organism evidence="7 8">
    <name type="scientific">Anaeramoeba ignava</name>
    <name type="common">Anaerobic marine amoeba</name>
    <dbReference type="NCBI Taxonomy" id="1746090"/>
    <lineage>
        <taxon>Eukaryota</taxon>
        <taxon>Metamonada</taxon>
        <taxon>Anaeramoebidae</taxon>
        <taxon>Anaeramoeba</taxon>
    </lineage>
</organism>
<dbReference type="PANTHER" id="PTHR10159">
    <property type="entry name" value="DUAL SPECIFICITY PROTEIN PHOSPHATASE"/>
    <property type="match status" value="1"/>
</dbReference>
<gene>
    <name evidence="7" type="ORF">M0811_10943</name>
</gene>
<dbReference type="OMA" id="KYHSCIG"/>
<comment type="similarity">
    <text evidence="1">Belongs to the protein-tyrosine phosphatase family. Non-receptor class dual specificity subfamily.</text>
</comment>
<dbReference type="PROSITE" id="PS00383">
    <property type="entry name" value="TYR_PHOSPHATASE_1"/>
    <property type="match status" value="1"/>
</dbReference>
<protein>
    <recommendedName>
        <fullName evidence="2">protein-tyrosine-phosphatase</fullName>
        <ecNumber evidence="2">3.1.3.48</ecNumber>
    </recommendedName>
</protein>
<dbReference type="Gene3D" id="3.90.190.10">
    <property type="entry name" value="Protein tyrosine phosphatase superfamily"/>
    <property type="match status" value="1"/>
</dbReference>
<feature type="domain" description="Tyrosine-protein phosphatase" evidence="5">
    <location>
        <begin position="4"/>
        <end position="142"/>
    </location>
</feature>
<evidence type="ECO:0000256" key="1">
    <source>
        <dbReference type="ARBA" id="ARBA00008601"/>
    </source>
</evidence>
<dbReference type="EMBL" id="JAPDFW010000095">
    <property type="protein sequence ID" value="KAJ5070471.1"/>
    <property type="molecule type" value="Genomic_DNA"/>
</dbReference>
<dbReference type="CDD" id="cd14498">
    <property type="entry name" value="DSP"/>
    <property type="match status" value="1"/>
</dbReference>
<evidence type="ECO:0000259" key="6">
    <source>
        <dbReference type="PROSITE" id="PS50056"/>
    </source>
</evidence>
<dbReference type="GO" id="GO:0004725">
    <property type="term" value="F:protein tyrosine phosphatase activity"/>
    <property type="evidence" value="ECO:0007669"/>
    <property type="project" value="UniProtKB-EC"/>
</dbReference>
<dbReference type="EC" id="3.1.3.48" evidence="2"/>
<dbReference type="SMART" id="SM00195">
    <property type="entry name" value="DSPc"/>
    <property type="match status" value="1"/>
</dbReference>
<feature type="domain" description="Tyrosine specific protein phosphatases" evidence="6">
    <location>
        <begin position="64"/>
        <end position="132"/>
    </location>
</feature>
<evidence type="ECO:0000259" key="5">
    <source>
        <dbReference type="PROSITE" id="PS50054"/>
    </source>
</evidence>
<dbReference type="InterPro" id="IPR029021">
    <property type="entry name" value="Prot-tyrosine_phosphatase-like"/>
</dbReference>
<evidence type="ECO:0000313" key="7">
    <source>
        <dbReference type="EMBL" id="KAJ5070471.1"/>
    </source>
</evidence>
<dbReference type="InterPro" id="IPR020422">
    <property type="entry name" value="TYR_PHOSPHATASE_DUAL_dom"/>
</dbReference>
<evidence type="ECO:0000313" key="8">
    <source>
        <dbReference type="Proteomes" id="UP001149090"/>
    </source>
</evidence>
<evidence type="ECO:0000256" key="3">
    <source>
        <dbReference type="ARBA" id="ARBA00022801"/>
    </source>
</evidence>
<sequence>MGASISKITDDVYLGNLTGAQTLETLQEYNITHIICLHDSPFFPDKFQYLEIFAFDIPDFLLLDHFEKTYDFIENAIKSNGKVFIHCAAGVSRSPTIVIAYFMKKNNWDYQEAHDFVNERRRISPNEGFQYQLQLWKKLDYQLEGKSESHKIYKKMKSINLANEFINTKAAFWNEVKKNTITENQIWDSISQLISILNPEYLFFEEKEFNSIQKMIEEKDSRIKSLFLELYNGVFEQSFYVEGYMEIESTLFLHFIKPLQKLFKPEKDNQEK</sequence>
<keyword evidence="8" id="KW-1185">Reference proteome</keyword>
<comment type="caution">
    <text evidence="7">The sequence shown here is derived from an EMBL/GenBank/DDBJ whole genome shotgun (WGS) entry which is preliminary data.</text>
</comment>
<dbReference type="PANTHER" id="PTHR10159:SF519">
    <property type="entry name" value="DUAL SPECIFICITY PROTEIN PHOSPHATASE MPK3"/>
    <property type="match status" value="1"/>
</dbReference>
<dbReference type="SUPFAM" id="SSF52799">
    <property type="entry name" value="(Phosphotyrosine protein) phosphatases II"/>
    <property type="match status" value="1"/>
</dbReference>
<dbReference type="AlphaFoldDB" id="A0A9Q0LD24"/>
<evidence type="ECO:0000256" key="2">
    <source>
        <dbReference type="ARBA" id="ARBA00013064"/>
    </source>
</evidence>
<dbReference type="GO" id="GO:0043409">
    <property type="term" value="P:negative regulation of MAPK cascade"/>
    <property type="evidence" value="ECO:0007669"/>
    <property type="project" value="TreeGrafter"/>
</dbReference>
<dbReference type="InterPro" id="IPR016130">
    <property type="entry name" value="Tyr_Pase_AS"/>
</dbReference>
<proteinExistence type="inferred from homology"/>
<keyword evidence="3" id="KW-0378">Hydrolase</keyword>
<dbReference type="OrthoDB" id="10252009at2759"/>
<name>A0A9Q0LD24_ANAIG</name>
<dbReference type="GO" id="GO:0005737">
    <property type="term" value="C:cytoplasm"/>
    <property type="evidence" value="ECO:0007669"/>
    <property type="project" value="TreeGrafter"/>
</dbReference>
<evidence type="ECO:0000256" key="4">
    <source>
        <dbReference type="ARBA" id="ARBA00022912"/>
    </source>
</evidence>
<dbReference type="PROSITE" id="PS50054">
    <property type="entry name" value="TYR_PHOSPHATASE_DUAL"/>
    <property type="match status" value="1"/>
</dbReference>
<dbReference type="InterPro" id="IPR000387">
    <property type="entry name" value="Tyr_Pase_dom"/>
</dbReference>
<keyword evidence="4" id="KW-0904">Protein phosphatase</keyword>
<dbReference type="PROSITE" id="PS50056">
    <property type="entry name" value="TYR_PHOSPHATASE_2"/>
    <property type="match status" value="1"/>
</dbReference>
<accession>A0A9Q0LD24</accession>
<reference evidence="7" key="1">
    <citation type="submission" date="2022-10" db="EMBL/GenBank/DDBJ databases">
        <title>Novel sulphate-reducing endosymbionts in the free-living metamonad Anaeramoeba.</title>
        <authorList>
            <person name="Jerlstrom-Hultqvist J."/>
            <person name="Cepicka I."/>
            <person name="Gallot-Lavallee L."/>
            <person name="Salas-Leiva D."/>
            <person name="Curtis B.A."/>
            <person name="Zahonova K."/>
            <person name="Pipaliya S."/>
            <person name="Dacks J."/>
            <person name="Roger A.J."/>
        </authorList>
    </citation>
    <scope>NUCLEOTIDE SEQUENCE</scope>
    <source>
        <strain evidence="7">BMAN</strain>
    </source>
</reference>